<feature type="coiled-coil region" evidence="1">
    <location>
        <begin position="18"/>
        <end position="45"/>
    </location>
</feature>
<dbReference type="PANTHER" id="PTHR39176">
    <property type="entry name" value="PERIPLASMIC PROTEIN-RELATED"/>
    <property type="match status" value="1"/>
</dbReference>
<proteinExistence type="predicted"/>
<dbReference type="eggNOG" id="COG3755">
    <property type="taxonomic scope" value="Bacteria"/>
</dbReference>
<dbReference type="PANTHER" id="PTHR39176:SF1">
    <property type="entry name" value="PERIPLASMIC PROTEIN"/>
    <property type="match status" value="1"/>
</dbReference>
<protein>
    <recommendedName>
        <fullName evidence="2">Lysozyme inhibitor LprI-like N-terminal domain-containing protein</fullName>
    </recommendedName>
</protein>
<evidence type="ECO:0000313" key="3">
    <source>
        <dbReference type="EMBL" id="ERT65775.1"/>
    </source>
</evidence>
<evidence type="ECO:0000259" key="2">
    <source>
        <dbReference type="Pfam" id="PF07007"/>
    </source>
</evidence>
<keyword evidence="1" id="KW-0175">Coiled coil</keyword>
<evidence type="ECO:0000313" key="4">
    <source>
        <dbReference type="Proteomes" id="UP000017081"/>
    </source>
</evidence>
<keyword evidence="4" id="KW-1185">Reference proteome</keyword>
<dbReference type="STRING" id="1319815.HMPREF0202_02748"/>
<evidence type="ECO:0000256" key="1">
    <source>
        <dbReference type="SAM" id="Coils"/>
    </source>
</evidence>
<dbReference type="EMBL" id="AXZF01000160">
    <property type="protein sequence ID" value="ERT65775.1"/>
    <property type="molecule type" value="Genomic_DNA"/>
</dbReference>
<dbReference type="AlphaFoldDB" id="U7V2K1"/>
<name>U7V2K1_9FUSO</name>
<feature type="domain" description="Lysozyme inhibitor LprI-like N-terminal" evidence="2">
    <location>
        <begin position="39"/>
        <end position="135"/>
    </location>
</feature>
<dbReference type="HOGENOM" id="CLU_128596_8_2_0"/>
<comment type="caution">
    <text evidence="3">The sequence shown here is derived from an EMBL/GenBank/DDBJ whole genome shotgun (WGS) entry which is preliminary data.</text>
</comment>
<sequence>MKGGFKMPIFILFIALSITSLGGVVDDYEKEISRLEKQCEEKMSKDYSTTGMVLATQEYYEELDKVLNKVYKELMATLDEEGKVDLRDSQREWIKFRDKEVAFAANLYSKKDGSIWRLSTPSIMTNLMENRIRELASYIGDQRDELF</sequence>
<dbReference type="Pfam" id="PF07007">
    <property type="entry name" value="LprI"/>
    <property type="match status" value="1"/>
</dbReference>
<reference evidence="3 4" key="1">
    <citation type="submission" date="2013-08" db="EMBL/GenBank/DDBJ databases">
        <authorList>
            <person name="Weinstock G."/>
            <person name="Sodergren E."/>
            <person name="Wylie T."/>
            <person name="Fulton L."/>
            <person name="Fulton R."/>
            <person name="Fronick C."/>
            <person name="O'Laughlin M."/>
            <person name="Godfrey J."/>
            <person name="Miner T."/>
            <person name="Herter B."/>
            <person name="Appelbaum E."/>
            <person name="Cordes M."/>
            <person name="Lek S."/>
            <person name="Wollam A."/>
            <person name="Pepin K.H."/>
            <person name="Palsikar V.B."/>
            <person name="Mitreva M."/>
            <person name="Wilson R.K."/>
        </authorList>
    </citation>
    <scope>NUCLEOTIDE SEQUENCE [LARGE SCALE GENOMIC DNA]</scope>
    <source>
        <strain evidence="3 4">ATCC BAA-474</strain>
    </source>
</reference>
<organism evidence="3 4">
    <name type="scientific">Cetobacterium somerae ATCC BAA-474</name>
    <dbReference type="NCBI Taxonomy" id="1319815"/>
    <lineage>
        <taxon>Bacteria</taxon>
        <taxon>Fusobacteriati</taxon>
        <taxon>Fusobacteriota</taxon>
        <taxon>Fusobacteriia</taxon>
        <taxon>Fusobacteriales</taxon>
        <taxon>Fusobacteriaceae</taxon>
        <taxon>Cetobacterium</taxon>
    </lineage>
</organism>
<accession>U7V2K1</accession>
<dbReference type="Gene3D" id="1.20.1270.180">
    <property type="match status" value="1"/>
</dbReference>
<dbReference type="Proteomes" id="UP000017081">
    <property type="component" value="Unassembled WGS sequence"/>
</dbReference>
<dbReference type="RefSeq" id="WP_023052276.1">
    <property type="nucleotide sequence ID" value="NZ_CP173070.2"/>
</dbReference>
<dbReference type="InterPro" id="IPR009739">
    <property type="entry name" value="LprI-like_N"/>
</dbReference>
<gene>
    <name evidence="3" type="ORF">HMPREF0202_02748</name>
</gene>